<evidence type="ECO:0000313" key="2">
    <source>
        <dbReference type="EMBL" id="CAE8667510.1"/>
    </source>
</evidence>
<proteinExistence type="predicted"/>
<dbReference type="EMBL" id="CAJNNW010021133">
    <property type="protein sequence ID" value="CAE8667510.1"/>
    <property type="molecule type" value="Genomic_DNA"/>
</dbReference>
<gene>
    <name evidence="2" type="ORF">PGLA2088_LOCUS16606</name>
</gene>
<sequence>MVFLPSLWGVRENLTVKISLVGKCGRRQPNVAGRIAKSRNNININSNIKTATTSTKNNNNNNNNGNNNTNNNNHNKNNIALCIIQTEWQVKRVRLRKTWQAHMLSTTASNNNNQQQQTQQQ</sequence>
<dbReference type="Proteomes" id="UP000626109">
    <property type="component" value="Unassembled WGS sequence"/>
</dbReference>
<reference evidence="2" key="1">
    <citation type="submission" date="2021-02" db="EMBL/GenBank/DDBJ databases">
        <authorList>
            <person name="Dougan E. K."/>
            <person name="Rhodes N."/>
            <person name="Thang M."/>
            <person name="Chan C."/>
        </authorList>
    </citation>
    <scope>NUCLEOTIDE SEQUENCE</scope>
</reference>
<organism evidence="2 3">
    <name type="scientific">Polarella glacialis</name>
    <name type="common">Dinoflagellate</name>
    <dbReference type="NCBI Taxonomy" id="89957"/>
    <lineage>
        <taxon>Eukaryota</taxon>
        <taxon>Sar</taxon>
        <taxon>Alveolata</taxon>
        <taxon>Dinophyceae</taxon>
        <taxon>Suessiales</taxon>
        <taxon>Suessiaceae</taxon>
        <taxon>Polarella</taxon>
    </lineage>
</organism>
<evidence type="ECO:0000256" key="1">
    <source>
        <dbReference type="SAM" id="MobiDB-lite"/>
    </source>
</evidence>
<feature type="region of interest" description="Disordered" evidence="1">
    <location>
        <begin position="51"/>
        <end position="75"/>
    </location>
</feature>
<protein>
    <submittedName>
        <fullName evidence="2">Uncharacterized protein</fullName>
    </submittedName>
</protein>
<dbReference type="AlphaFoldDB" id="A0A813J465"/>
<name>A0A813J465_POLGL</name>
<evidence type="ECO:0000313" key="3">
    <source>
        <dbReference type="Proteomes" id="UP000626109"/>
    </source>
</evidence>
<comment type="caution">
    <text evidence="2">The sequence shown here is derived from an EMBL/GenBank/DDBJ whole genome shotgun (WGS) entry which is preliminary data.</text>
</comment>
<accession>A0A813J465</accession>